<evidence type="ECO:0000256" key="1">
    <source>
        <dbReference type="ARBA" id="ARBA00009330"/>
    </source>
</evidence>
<dbReference type="Proteomes" id="UP000561181">
    <property type="component" value="Unassembled WGS sequence"/>
</dbReference>
<dbReference type="PANTHER" id="PTHR36920">
    <property type="match status" value="1"/>
</dbReference>
<keyword evidence="4" id="KW-1185">Reference proteome</keyword>
<proteinExistence type="inferred from homology"/>
<evidence type="ECO:0000256" key="2">
    <source>
        <dbReference type="SAM" id="SignalP"/>
    </source>
</evidence>
<dbReference type="PANTHER" id="PTHR36920:SF1">
    <property type="entry name" value="OUTER MEMBRANE PROTEIN W"/>
    <property type="match status" value="1"/>
</dbReference>
<feature type="signal peptide" evidence="2">
    <location>
        <begin position="1"/>
        <end position="26"/>
    </location>
</feature>
<organism evidence="3 4">
    <name type="scientific">Pontixanthobacter rizhaonensis</name>
    <dbReference type="NCBI Taxonomy" id="2730337"/>
    <lineage>
        <taxon>Bacteria</taxon>
        <taxon>Pseudomonadati</taxon>
        <taxon>Pseudomonadota</taxon>
        <taxon>Alphaproteobacteria</taxon>
        <taxon>Sphingomonadales</taxon>
        <taxon>Erythrobacteraceae</taxon>
        <taxon>Pontixanthobacter</taxon>
    </lineage>
</organism>
<dbReference type="GO" id="GO:0055085">
    <property type="term" value="P:transmembrane transport"/>
    <property type="evidence" value="ECO:0007669"/>
    <property type="project" value="TreeGrafter"/>
</dbReference>
<dbReference type="SUPFAM" id="SSF56925">
    <property type="entry name" value="OMPA-like"/>
    <property type="match status" value="1"/>
</dbReference>
<keyword evidence="2" id="KW-0732">Signal</keyword>
<evidence type="ECO:0000313" key="3">
    <source>
        <dbReference type="EMBL" id="NMW30522.1"/>
    </source>
</evidence>
<dbReference type="GO" id="GO:0019867">
    <property type="term" value="C:outer membrane"/>
    <property type="evidence" value="ECO:0007669"/>
    <property type="project" value="InterPro"/>
</dbReference>
<dbReference type="Gene3D" id="2.40.160.20">
    <property type="match status" value="1"/>
</dbReference>
<dbReference type="RefSeq" id="WP_170009269.1">
    <property type="nucleotide sequence ID" value="NZ_JABCRE010000002.1"/>
</dbReference>
<reference evidence="3 4" key="1">
    <citation type="submission" date="2020-04" db="EMBL/GenBank/DDBJ databases">
        <authorList>
            <person name="Liu A."/>
        </authorList>
    </citation>
    <scope>NUCLEOTIDE SEQUENCE [LARGE SCALE GENOMIC DNA]</scope>
    <source>
        <strain evidence="3 4">RZ02</strain>
    </source>
</reference>
<protein>
    <submittedName>
        <fullName evidence="3">OmpW family protein</fullName>
    </submittedName>
</protein>
<feature type="chain" id="PRO_5032651002" evidence="2">
    <location>
        <begin position="27"/>
        <end position="230"/>
    </location>
</feature>
<comment type="caution">
    <text evidence="3">The sequence shown here is derived from an EMBL/GenBank/DDBJ whole genome shotgun (WGS) entry which is preliminary data.</text>
</comment>
<sequence>MRFATAALAATAGLALSAGLAMPAYAQDDAEKGRLQIKFLGSAVLTDGAITEIRTDTVGLPADLQTEANDNVVPTIAAEYFFTDNISLETICCVTQHDVDGVTGLPGAELVSDARLIPATFTLKYHFNTDGVIKPYVGAGPTYFIWFDEDPGSTTVGLRVDDLDFSNELGFALQAGVDVALNDDGLGLSLDAKRYFVDTDATWSVAGTPVIETTHKLDPWVLSAGVSYRF</sequence>
<dbReference type="EMBL" id="JABCRE010000002">
    <property type="protein sequence ID" value="NMW30522.1"/>
    <property type="molecule type" value="Genomic_DNA"/>
</dbReference>
<accession>A0A848QDM9</accession>
<evidence type="ECO:0000313" key="4">
    <source>
        <dbReference type="Proteomes" id="UP000561181"/>
    </source>
</evidence>
<dbReference type="AlphaFoldDB" id="A0A848QDM9"/>
<name>A0A848QDM9_9SPHN</name>
<gene>
    <name evidence="3" type="ORF">HKD42_00380</name>
</gene>
<dbReference type="InterPro" id="IPR011250">
    <property type="entry name" value="OMP/PagP_B-barrel"/>
</dbReference>
<comment type="similarity">
    <text evidence="1">Belongs to the OmpW/AlkL family.</text>
</comment>
<dbReference type="Pfam" id="PF03922">
    <property type="entry name" value="OmpW"/>
    <property type="match status" value="1"/>
</dbReference>
<dbReference type="InterPro" id="IPR005618">
    <property type="entry name" value="OMPW"/>
</dbReference>